<reference evidence="1" key="1">
    <citation type="journal article" date="2014" name="Front. Microbiol.">
        <title>High frequency of phylogenetically diverse reductive dehalogenase-homologous genes in deep subseafloor sedimentary metagenomes.</title>
        <authorList>
            <person name="Kawai M."/>
            <person name="Futagami T."/>
            <person name="Toyoda A."/>
            <person name="Takaki Y."/>
            <person name="Nishi S."/>
            <person name="Hori S."/>
            <person name="Arai W."/>
            <person name="Tsubouchi T."/>
            <person name="Morono Y."/>
            <person name="Uchiyama I."/>
            <person name="Ito T."/>
            <person name="Fujiyama A."/>
            <person name="Inagaki F."/>
            <person name="Takami H."/>
        </authorList>
    </citation>
    <scope>NUCLEOTIDE SEQUENCE</scope>
    <source>
        <strain evidence="1">Expedition CK06-06</strain>
    </source>
</reference>
<name>X1A9T7_9ZZZZ</name>
<accession>X1A9T7</accession>
<evidence type="ECO:0000313" key="1">
    <source>
        <dbReference type="EMBL" id="GAG69443.1"/>
    </source>
</evidence>
<gene>
    <name evidence="1" type="ORF">S01H4_12995</name>
</gene>
<dbReference type="EMBL" id="BART01005713">
    <property type="protein sequence ID" value="GAG69443.1"/>
    <property type="molecule type" value="Genomic_DNA"/>
</dbReference>
<sequence>DMPKTRRIRALMRWSWRREIFWSMDFDEYSYGGHMGKVMPMDLPAQKV</sequence>
<proteinExistence type="predicted"/>
<feature type="non-terminal residue" evidence="1">
    <location>
        <position position="1"/>
    </location>
</feature>
<dbReference type="AlphaFoldDB" id="X1A9T7"/>
<protein>
    <submittedName>
        <fullName evidence="1">Uncharacterized protein</fullName>
    </submittedName>
</protein>
<organism evidence="1">
    <name type="scientific">marine sediment metagenome</name>
    <dbReference type="NCBI Taxonomy" id="412755"/>
    <lineage>
        <taxon>unclassified sequences</taxon>
        <taxon>metagenomes</taxon>
        <taxon>ecological metagenomes</taxon>
    </lineage>
</organism>
<comment type="caution">
    <text evidence="1">The sequence shown here is derived from an EMBL/GenBank/DDBJ whole genome shotgun (WGS) entry which is preliminary data.</text>
</comment>